<evidence type="ECO:0000256" key="2">
    <source>
        <dbReference type="ARBA" id="ARBA00023125"/>
    </source>
</evidence>
<dbReference type="InterPro" id="IPR036388">
    <property type="entry name" value="WH-like_DNA-bd_sf"/>
</dbReference>
<dbReference type="Pfam" id="PF12840">
    <property type="entry name" value="HTH_20"/>
    <property type="match status" value="1"/>
</dbReference>
<evidence type="ECO:0000259" key="4">
    <source>
        <dbReference type="SMART" id="SM00418"/>
    </source>
</evidence>
<evidence type="ECO:0000313" key="5">
    <source>
        <dbReference type="EMBL" id="MFD2460666.1"/>
    </source>
</evidence>
<evidence type="ECO:0000313" key="6">
    <source>
        <dbReference type="Proteomes" id="UP001597419"/>
    </source>
</evidence>
<keyword evidence="1" id="KW-0805">Transcription regulation</keyword>
<keyword evidence="3" id="KW-0804">Transcription</keyword>
<dbReference type="RefSeq" id="WP_345394026.1">
    <property type="nucleotide sequence ID" value="NZ_BAABHG010000006.1"/>
</dbReference>
<name>A0ABW5GIJ7_9PSEU</name>
<reference evidence="6" key="1">
    <citation type="journal article" date="2019" name="Int. J. Syst. Evol. Microbiol.">
        <title>The Global Catalogue of Microorganisms (GCM) 10K type strain sequencing project: providing services to taxonomists for standard genome sequencing and annotation.</title>
        <authorList>
            <consortium name="The Broad Institute Genomics Platform"/>
            <consortium name="The Broad Institute Genome Sequencing Center for Infectious Disease"/>
            <person name="Wu L."/>
            <person name="Ma J."/>
        </authorList>
    </citation>
    <scope>NUCLEOTIDE SEQUENCE [LARGE SCALE GENOMIC DNA]</scope>
    <source>
        <strain evidence="6">CGMCC 4.7643</strain>
    </source>
</reference>
<dbReference type="PANTHER" id="PTHR33154:SF33">
    <property type="entry name" value="TRANSCRIPTIONAL REPRESSOR SDPR"/>
    <property type="match status" value="1"/>
</dbReference>
<evidence type="ECO:0000256" key="3">
    <source>
        <dbReference type="ARBA" id="ARBA00023163"/>
    </source>
</evidence>
<dbReference type="InterPro" id="IPR011991">
    <property type="entry name" value="ArsR-like_HTH"/>
</dbReference>
<sequence>MAERPERRVLTGADIKALYKALSNPVRRDILSYLGDHGEANSTSVAKALGESTGTTSYHLRKLAELKLIAEIEDRSNGRERWWRSLTKDIYTPPGLEMTPDEREAATRLGALKMSHDLGLVVSAYSGYDTAGGWNQIYRSGLRMTEEQIASFVEEYQNLIWKYVNEPGEKPPGSRQMAVRLYMLPDEGPHPTPPRLDDEDG</sequence>
<dbReference type="SMART" id="SM00418">
    <property type="entry name" value="HTH_ARSR"/>
    <property type="match status" value="1"/>
</dbReference>
<dbReference type="Gene3D" id="1.10.10.10">
    <property type="entry name" value="Winged helix-like DNA-binding domain superfamily/Winged helix DNA-binding domain"/>
    <property type="match status" value="1"/>
</dbReference>
<proteinExistence type="predicted"/>
<accession>A0ABW5GIJ7</accession>
<gene>
    <name evidence="5" type="ORF">ACFSYJ_18825</name>
</gene>
<protein>
    <submittedName>
        <fullName evidence="5">ArsR/SmtB family transcription factor</fullName>
    </submittedName>
</protein>
<dbReference type="InterPro" id="IPR001845">
    <property type="entry name" value="HTH_ArsR_DNA-bd_dom"/>
</dbReference>
<evidence type="ECO:0000256" key="1">
    <source>
        <dbReference type="ARBA" id="ARBA00023015"/>
    </source>
</evidence>
<comment type="caution">
    <text evidence="5">The sequence shown here is derived from an EMBL/GenBank/DDBJ whole genome shotgun (WGS) entry which is preliminary data.</text>
</comment>
<feature type="domain" description="HTH arsR-type" evidence="4">
    <location>
        <begin position="17"/>
        <end position="104"/>
    </location>
</feature>
<dbReference type="PANTHER" id="PTHR33154">
    <property type="entry name" value="TRANSCRIPTIONAL REGULATOR, ARSR FAMILY"/>
    <property type="match status" value="1"/>
</dbReference>
<dbReference type="CDD" id="cd00090">
    <property type="entry name" value="HTH_ARSR"/>
    <property type="match status" value="1"/>
</dbReference>
<dbReference type="SUPFAM" id="SSF46785">
    <property type="entry name" value="Winged helix' DNA-binding domain"/>
    <property type="match status" value="1"/>
</dbReference>
<organism evidence="5 6">
    <name type="scientific">Amycolatopsis samaneae</name>
    <dbReference type="NCBI Taxonomy" id="664691"/>
    <lineage>
        <taxon>Bacteria</taxon>
        <taxon>Bacillati</taxon>
        <taxon>Actinomycetota</taxon>
        <taxon>Actinomycetes</taxon>
        <taxon>Pseudonocardiales</taxon>
        <taxon>Pseudonocardiaceae</taxon>
        <taxon>Amycolatopsis</taxon>
    </lineage>
</organism>
<dbReference type="Proteomes" id="UP001597419">
    <property type="component" value="Unassembled WGS sequence"/>
</dbReference>
<keyword evidence="2" id="KW-0238">DNA-binding</keyword>
<dbReference type="InterPro" id="IPR036390">
    <property type="entry name" value="WH_DNA-bd_sf"/>
</dbReference>
<dbReference type="EMBL" id="JBHUKU010000009">
    <property type="protein sequence ID" value="MFD2460666.1"/>
    <property type="molecule type" value="Genomic_DNA"/>
</dbReference>
<dbReference type="InterPro" id="IPR051081">
    <property type="entry name" value="HTH_MetalResp_TranReg"/>
</dbReference>
<keyword evidence="6" id="KW-1185">Reference proteome</keyword>